<dbReference type="PANTHER" id="PTHR45398:SF1">
    <property type="entry name" value="ENZYME, PUTATIVE (JCVI)-RELATED"/>
    <property type="match status" value="1"/>
</dbReference>
<reference evidence="8 9" key="1">
    <citation type="submission" date="2024-01" db="EMBL/GenBank/DDBJ databases">
        <title>Complete genome of Cladobotryum mycophilum ATHUM6906.</title>
        <authorList>
            <person name="Christinaki A.C."/>
            <person name="Myridakis A.I."/>
            <person name="Kouvelis V.N."/>
        </authorList>
    </citation>
    <scope>NUCLEOTIDE SEQUENCE [LARGE SCALE GENOMIC DNA]</scope>
    <source>
        <strain evidence="8 9">ATHUM6906</strain>
    </source>
</reference>
<dbReference type="SMART" id="SM00823">
    <property type="entry name" value="PKS_PP"/>
    <property type="match status" value="2"/>
</dbReference>
<keyword evidence="9" id="KW-1185">Reference proteome</keyword>
<gene>
    <name evidence="8" type="ORF">PT974_01858</name>
</gene>
<dbReference type="InterPro" id="IPR036736">
    <property type="entry name" value="ACP-like_sf"/>
</dbReference>
<comment type="similarity">
    <text evidence="4">Belongs to the NRP synthetase family.</text>
</comment>
<dbReference type="PANTHER" id="PTHR45398">
    <property type="match status" value="1"/>
</dbReference>
<dbReference type="Gene3D" id="3.40.50.12780">
    <property type="entry name" value="N-terminal domain of ligase-like"/>
    <property type="match status" value="2"/>
</dbReference>
<accession>A0ABR0SWI1</accession>
<dbReference type="InterPro" id="IPR020806">
    <property type="entry name" value="PKS_PP-bd"/>
</dbReference>
<dbReference type="SUPFAM" id="SSF47336">
    <property type="entry name" value="ACP-like"/>
    <property type="match status" value="2"/>
</dbReference>
<dbReference type="InterPro" id="IPR010071">
    <property type="entry name" value="AA_adenyl_dom"/>
</dbReference>
<evidence type="ECO:0000256" key="6">
    <source>
        <dbReference type="SAM" id="MobiDB-lite"/>
    </source>
</evidence>
<evidence type="ECO:0000256" key="5">
    <source>
        <dbReference type="SAM" id="Coils"/>
    </source>
</evidence>
<protein>
    <submittedName>
        <fullName evidence="8">Nonribosomal peptide synthase atnA</fullName>
    </submittedName>
</protein>
<dbReference type="NCBIfam" id="TIGR01733">
    <property type="entry name" value="AA-adenyl-dom"/>
    <property type="match status" value="2"/>
</dbReference>
<dbReference type="InterPro" id="IPR001242">
    <property type="entry name" value="Condensation_dom"/>
</dbReference>
<dbReference type="InterPro" id="IPR020845">
    <property type="entry name" value="AMP-binding_CS"/>
</dbReference>
<feature type="region of interest" description="Disordered" evidence="6">
    <location>
        <begin position="1"/>
        <end position="26"/>
    </location>
</feature>
<evidence type="ECO:0000256" key="1">
    <source>
        <dbReference type="ARBA" id="ARBA00022450"/>
    </source>
</evidence>
<evidence type="ECO:0000259" key="7">
    <source>
        <dbReference type="PROSITE" id="PS50075"/>
    </source>
</evidence>
<feature type="domain" description="Carrier" evidence="7">
    <location>
        <begin position="589"/>
        <end position="665"/>
    </location>
</feature>
<dbReference type="InterPro" id="IPR000873">
    <property type="entry name" value="AMP-dep_synth/lig_dom"/>
</dbReference>
<sequence>MQLRDLDLPEVESNGEKRQQNHGASEAEVEQIWSWNAIVPQPVERCVHDLIGTRVHQNPTAPAICAWDGNLTYEELDWLSTSLAHRLASRGIGSGSIVPLCFEKSKWMPVAALSVMKAGGASIALDTTQPEERLGDIIAQANARFILASTENEQLAYRLGINQVITVGHAESFTGSSSNGEVSSELPPSHPSDLLYAVYTSGSTGRPKGALITHRNFCSAIKHQQDHLGYTSSSRVFDFVSYAFDLSWLNLVHTLASGGCLCIPSQTERQNNIAGCIAKYNINFSCFTPSVARFIDQQALSKLSTLLLAGEAVLPTDATIVTEKTRITNGYGPAECTPISTILTRVSAADTGIGRGAGHCTWVVTVDGPEMLAPIGMIGELWLEGPLVGQGYLNDPEKTAEVFIHNPSWLLRGAPTAGRAGRCGRLYRTGDLVRYNKDGSLQYMGRKDTQVKIRGQRVELGEVEHHVRRVLEATSAGDSRCIRIVAETIKPVGIPNAILVVFVALGNADGMNETEHGAVVRKMTSSLAEDLEGRLPAYMLPSGYLPILNIPLTATGKTDRRSLRTLGVSLWLQHRNIPNGIASDNTRDRPVNEKERILQEVWMSVLNLPTLEVSIDSDFMKLGGDSITAMQVVSQCRAHGIVLTVGDVLRLKTIRNLAKNCRVIDQRNGMLDQEKLGRDKDAAESLHPSPIQQMYFDLNPDGANYFNQCSVLELTRFVPLSTLRRALVAIATRHPMLRARYKRNPDGHWQQTVAPEGPDACIFSSSAIKSKTELSDFITRQQERLDIENGPVFVADIISVGLDTQILVLTAHHLVIDLVSWRIIWNEIEDHVKIGNPSPKDRPFSFRSWLRLQTMKTCNLAPALVLPHKVPKADVDFWGMRLSDNTYARSVQHVETISGDMTNVILGEANASLRTDPIDILIGALVYSFFQSFLERHAPTMFIEGHGREKLDDLECDLSGTVGWFTTLQPLPIPIAVSSTPIDAVTLAKDIRRSIPGKGLPYFASRYYSEAGRTEFEGHDAMELLFNFTGRYQQLEKGDSLFKRAKHEGGEFADVLEPAKDTTRRLALIEIEAGVMDGQLTMSFRYHKDMRYQTRLKQWFQDVPHTLQAFAKILVREPAGFTQVDFPALPLSYQGLQTLREQLPSLGIRAESVADLLPCSPMQGGMLLSIHTGLASYANYWVWRCASTSNSLVSPGQLEAAWRAVVGRHPILSTVFTLHPGDGGFIQVTLSEPQARVSHVAAAESQCPAAALCGIERPEFAVSEPQYSFTICRSESGDVACRLDINHTLTDASSVEILLDEVMRHYSDRDVAEVPAFGEMVRYINGRPKEKLLAAWTSLLSGVQSCLFPLSSRSEATGDHGCITLPPRFTSHIADFCRDAAITRSVFLQVAWAMVLCHFTGMQEACFGYVASGRDAPIEGAERMVGPLANLLVARVNLHGTVQEVLTTTSEKSIEHLGIQHVSLAEIQHALGLSGKQLFNTILTIREKLALHAIGSQIVFQEFAIQDPHESALTLDGLLHGNDTRVSVLFRSSVCRQTAQEVCFTLTRAIEHIINSRDPLEPGTTKMISDASFEQIVGVNESAARSFWEAQFDGQEGTHFPPLRGATYSPQADGQIRLAIHDVEWSCSKIGTAALIRAAWSVVLAQSAGANEALFGTTTGQKIPSDNSRQALMFGEHVVPIRVQLDWNGSAGDLLKNVQAQEVEMKLFEKTGLQWIRRVSNEAAMACDFQTLIMNGDGGAADEPADPRVYPYSLVVQYWLEVDHVQLRISFDLKVITEARIRRLAHRFDHILHQLCDTKNGATDLYKLASISQRDLGEIWSWNTVVPEPIEACVHESIIAQARQTPEAPAVCAWDGDLSYGQLDALSTKLAYVLGHKGVGRDVIVPLCFEKSMWLPVAALAVMKAGGASVLMDPALPETRLQTITSQVGATLIISSVAAEELVRRLGPSDVMVIDQHHLANVDDDVPLDIELPVVDPSDLLYVVFTSGSSGLPKGVRIAHVNLSSALFYQKRHFAVTNKSRVLDFASYAFDMAWFNLLSTLTSGGCLCIPSTHERQNDLAGCLGKYKINYTQFTPSVARFIGRDQLSKLTTLVLAGESALPDDASLAGQVINGYGPAECTPISTVATLYPHATEATIGKGSGVCTWVVDTENQELLAPIGAIGELWIEGPLVGGGYLHDSERTKASFVQDPSWLLRSSSGKNGRHGRLYRTGDLVKYSEDGTLVFMGRKDTQVKIRGQRVELGEIEHHVRKSLEKRGGIPKMQLVAETIQPQDTANAILVIFVSIDDGNMTEDEHGDAVGRMTDGLTDELSQTLPAYMVPTAFIPTQTIPMTATGKMDRLRLRRTVAPLWLKHRNETTAEENVPIIPSNETERVLQQVWMTVLNLKAPNVPLNKPFTRLGGDSITAMQVVSQCRNHKISITVSDVLQASSITNLSSHCKVSSEGVGSRGGHGMAEDDELAPFGLSPVQQMFFDMYPNGLNHFNQSFVLELSKAISVKALESALEVVVAHHPMLRARFYQDENRMWKQKAVPVSDTNAFEFSERFVASPVEVGDLAQSRQRRLNIRHGPVFACDLFNVQGHDQIVVFTAHHLVIDLVSWRIIWGELEEQIVSGDIHFEPALSFQTWTRLQSDVGSHLLPNAVLPYVIPDADLGFWGISMSDNTSLNAENFTETLDTHTSSLILGPGNDNLRTETLDILLGALFHSFSRAFPDRTTPAVFLEGTVGWFTTLHPIGVPITSTNDIVDAVRLAKDTRRKVPAKGQPYFSCRYHNNDGRQRFKGHETMELLFNYMGRYQQLESSKALFRKAKADIFGDEHELMEVSESARRLALIEVNVGVENGQVIVLFSINREVKHYSRLKQWARDFAKALESAAQELTRIPASFTLADFPLLSLSYSGLDKLLNHQLPRLGVDPRDVRDMYPCTPTQEMALMSSHSSSTASYSLIWQVESSNPNVKVSPARLEAAWRELVKRHTIMATVFTSHPDGGSHVQIVLSEWSSKARVKQQTGTGNAAADLCKLEPSAFAANEPHHAFTTGQSKAGEVACRLDTNGAVIDQRSVSLLLAELVALYQGVRLEPAQAFSELVRYIKATQDEVSAYWTHFLDGIEPCIFPIIKSIQSEELVDGYSFVSPPVKSIEIMKYCRKMGIPRSVFLQVAWSLVLGHFAGMTEVCFGLEVAGRDIPIDGIDGMVGPLTNFLVCRMNLQSSMCSILESASQQAIEQQSMQHVSLKKILQSSSQVRALFNTSMSFQDTDRVQDNSEAAMSFKAYYVEETTKFDLTIKVNTKGADLRVEVGFRKSRISQKMVDETCAALLKALAVPREMASNLQAEVETLYEEMQRLSQDKDRLDTSLQVLFV</sequence>
<keyword evidence="1" id="KW-0596">Phosphopantetheine</keyword>
<keyword evidence="2" id="KW-0597">Phosphoprotein</keyword>
<dbReference type="EMBL" id="JAVFKD010000002">
    <property type="protein sequence ID" value="KAK5996523.1"/>
    <property type="molecule type" value="Genomic_DNA"/>
</dbReference>
<dbReference type="SUPFAM" id="SSF52777">
    <property type="entry name" value="CoA-dependent acyltransferases"/>
    <property type="match status" value="9"/>
</dbReference>
<keyword evidence="3" id="KW-0436">Ligase</keyword>
<dbReference type="Gene3D" id="3.30.300.30">
    <property type="match status" value="2"/>
</dbReference>
<dbReference type="InterPro" id="IPR042099">
    <property type="entry name" value="ANL_N_sf"/>
</dbReference>
<comment type="caution">
    <text evidence="8">The sequence shown here is derived from an EMBL/GenBank/DDBJ whole genome shotgun (WGS) entry which is preliminary data.</text>
</comment>
<dbReference type="Pfam" id="PF00501">
    <property type="entry name" value="AMP-binding"/>
    <property type="match status" value="2"/>
</dbReference>
<evidence type="ECO:0000313" key="8">
    <source>
        <dbReference type="EMBL" id="KAK5996523.1"/>
    </source>
</evidence>
<organism evidence="8 9">
    <name type="scientific">Cladobotryum mycophilum</name>
    <dbReference type="NCBI Taxonomy" id="491253"/>
    <lineage>
        <taxon>Eukaryota</taxon>
        <taxon>Fungi</taxon>
        <taxon>Dikarya</taxon>
        <taxon>Ascomycota</taxon>
        <taxon>Pezizomycotina</taxon>
        <taxon>Sordariomycetes</taxon>
        <taxon>Hypocreomycetidae</taxon>
        <taxon>Hypocreales</taxon>
        <taxon>Hypocreaceae</taxon>
        <taxon>Cladobotryum</taxon>
    </lineage>
</organism>
<dbReference type="CDD" id="cd19542">
    <property type="entry name" value="CT_NRPS-like"/>
    <property type="match status" value="1"/>
</dbReference>
<dbReference type="Pfam" id="PF00668">
    <property type="entry name" value="Condensation"/>
    <property type="match status" value="4"/>
</dbReference>
<dbReference type="Pfam" id="PF00550">
    <property type="entry name" value="PP-binding"/>
    <property type="match status" value="2"/>
</dbReference>
<dbReference type="CDD" id="cd05918">
    <property type="entry name" value="A_NRPS_SidN3_like"/>
    <property type="match status" value="2"/>
</dbReference>
<keyword evidence="5" id="KW-0175">Coiled coil</keyword>
<dbReference type="Gene3D" id="3.30.559.10">
    <property type="entry name" value="Chloramphenicol acetyltransferase-like domain"/>
    <property type="match status" value="4"/>
</dbReference>
<dbReference type="SUPFAM" id="SSF56801">
    <property type="entry name" value="Acetyl-CoA synthetase-like"/>
    <property type="match status" value="2"/>
</dbReference>
<dbReference type="PROSITE" id="PS00455">
    <property type="entry name" value="AMP_BINDING"/>
    <property type="match status" value="1"/>
</dbReference>
<dbReference type="Gene3D" id="1.10.1200.10">
    <property type="entry name" value="ACP-like"/>
    <property type="match status" value="2"/>
</dbReference>
<feature type="coiled-coil region" evidence="5">
    <location>
        <begin position="3321"/>
        <end position="3348"/>
    </location>
</feature>
<name>A0ABR0SWI1_9HYPO</name>
<dbReference type="InterPro" id="IPR045851">
    <property type="entry name" value="AMP-bd_C_sf"/>
</dbReference>
<dbReference type="Gene3D" id="3.30.559.30">
    <property type="entry name" value="Nonribosomal peptide synthetase, condensation domain"/>
    <property type="match status" value="5"/>
</dbReference>
<evidence type="ECO:0000256" key="2">
    <source>
        <dbReference type="ARBA" id="ARBA00022553"/>
    </source>
</evidence>
<dbReference type="Proteomes" id="UP001338125">
    <property type="component" value="Unassembled WGS sequence"/>
</dbReference>
<feature type="domain" description="Carrier" evidence="7">
    <location>
        <begin position="2366"/>
        <end position="2442"/>
    </location>
</feature>
<evidence type="ECO:0000256" key="4">
    <source>
        <dbReference type="ARBA" id="ARBA00029454"/>
    </source>
</evidence>
<evidence type="ECO:0000256" key="3">
    <source>
        <dbReference type="ARBA" id="ARBA00022598"/>
    </source>
</evidence>
<dbReference type="PROSITE" id="PS50075">
    <property type="entry name" value="CARRIER"/>
    <property type="match status" value="2"/>
</dbReference>
<proteinExistence type="inferred from homology"/>
<dbReference type="InterPro" id="IPR009081">
    <property type="entry name" value="PP-bd_ACP"/>
</dbReference>
<dbReference type="InterPro" id="IPR023213">
    <property type="entry name" value="CAT-like_dom_sf"/>
</dbReference>
<evidence type="ECO:0000313" key="9">
    <source>
        <dbReference type="Proteomes" id="UP001338125"/>
    </source>
</evidence>